<proteinExistence type="predicted"/>
<keyword evidence="4" id="KW-1185">Reference proteome</keyword>
<organism evidence="3 4">
    <name type="scientific">Actinorhabdospora filicis</name>
    <dbReference type="NCBI Taxonomy" id="1785913"/>
    <lineage>
        <taxon>Bacteria</taxon>
        <taxon>Bacillati</taxon>
        <taxon>Actinomycetota</taxon>
        <taxon>Actinomycetes</taxon>
        <taxon>Micromonosporales</taxon>
        <taxon>Micromonosporaceae</taxon>
        <taxon>Actinorhabdospora</taxon>
    </lineage>
</organism>
<feature type="domain" description="Transcription regulator PadR N-terminal" evidence="1">
    <location>
        <begin position="10"/>
        <end position="77"/>
    </location>
</feature>
<evidence type="ECO:0000313" key="3">
    <source>
        <dbReference type="EMBL" id="GLZ75580.1"/>
    </source>
</evidence>
<dbReference type="InterPro" id="IPR036388">
    <property type="entry name" value="WH-like_DNA-bd_sf"/>
</dbReference>
<evidence type="ECO:0000313" key="4">
    <source>
        <dbReference type="Proteomes" id="UP001165079"/>
    </source>
</evidence>
<gene>
    <name evidence="3" type="ORF">Afil01_03870</name>
</gene>
<dbReference type="Pfam" id="PF08241">
    <property type="entry name" value="Methyltransf_11"/>
    <property type="match status" value="1"/>
</dbReference>
<dbReference type="Proteomes" id="UP001165079">
    <property type="component" value="Unassembled WGS sequence"/>
</dbReference>
<dbReference type="PANTHER" id="PTHR42912">
    <property type="entry name" value="METHYLTRANSFERASE"/>
    <property type="match status" value="1"/>
</dbReference>
<dbReference type="RefSeq" id="WP_285660824.1">
    <property type="nucleotide sequence ID" value="NZ_BSTX01000001.1"/>
</dbReference>
<feature type="domain" description="Methyltransferase type 11" evidence="2">
    <location>
        <begin position="128"/>
        <end position="222"/>
    </location>
</feature>
<dbReference type="PANTHER" id="PTHR42912:SF93">
    <property type="entry name" value="N6-ADENOSINE-METHYLTRANSFERASE TMT1A"/>
    <property type="match status" value="1"/>
</dbReference>
<dbReference type="AlphaFoldDB" id="A0A9W6SE70"/>
<dbReference type="Gene3D" id="1.10.10.10">
    <property type="entry name" value="Winged helix-like DNA-binding domain superfamily/Winged helix DNA-binding domain"/>
    <property type="match status" value="1"/>
</dbReference>
<protein>
    <recommendedName>
        <fullName evidence="5">Methyltransferase domain-containing protein</fullName>
    </recommendedName>
</protein>
<evidence type="ECO:0000259" key="1">
    <source>
        <dbReference type="Pfam" id="PF03551"/>
    </source>
</evidence>
<dbReference type="CDD" id="cd02440">
    <property type="entry name" value="AdoMet_MTases"/>
    <property type="match status" value="1"/>
</dbReference>
<dbReference type="Pfam" id="PF03551">
    <property type="entry name" value="PadR"/>
    <property type="match status" value="1"/>
</dbReference>
<comment type="caution">
    <text evidence="3">The sequence shown here is derived from an EMBL/GenBank/DDBJ whole genome shotgun (WGS) entry which is preliminary data.</text>
</comment>
<dbReference type="InterPro" id="IPR029063">
    <property type="entry name" value="SAM-dependent_MTases_sf"/>
</dbReference>
<accession>A0A9W6SE70</accession>
<evidence type="ECO:0008006" key="5">
    <source>
        <dbReference type="Google" id="ProtNLM"/>
    </source>
</evidence>
<name>A0A9W6SE70_9ACTN</name>
<dbReference type="InterPro" id="IPR050508">
    <property type="entry name" value="Methyltransf_Superfamily"/>
</dbReference>
<dbReference type="SUPFAM" id="SSF53335">
    <property type="entry name" value="S-adenosyl-L-methionine-dependent methyltransferases"/>
    <property type="match status" value="1"/>
</dbReference>
<dbReference type="Gene3D" id="3.40.50.150">
    <property type="entry name" value="Vaccinia Virus protein VP39"/>
    <property type="match status" value="1"/>
</dbReference>
<dbReference type="InterPro" id="IPR005149">
    <property type="entry name" value="Tscrpt_reg_PadR_N"/>
</dbReference>
<reference evidence="3" key="1">
    <citation type="submission" date="2023-03" db="EMBL/GenBank/DDBJ databases">
        <title>Actinorhabdospora filicis NBRC 111898.</title>
        <authorList>
            <person name="Ichikawa N."/>
            <person name="Sato H."/>
            <person name="Tonouchi N."/>
        </authorList>
    </citation>
    <scope>NUCLEOTIDE SEQUENCE</scope>
    <source>
        <strain evidence="3">NBRC 111898</strain>
    </source>
</reference>
<dbReference type="EMBL" id="BSTX01000001">
    <property type="protein sequence ID" value="GLZ75580.1"/>
    <property type="molecule type" value="Genomic_DNA"/>
</dbReference>
<evidence type="ECO:0000259" key="2">
    <source>
        <dbReference type="Pfam" id="PF08241"/>
    </source>
</evidence>
<dbReference type="SUPFAM" id="SSF46785">
    <property type="entry name" value="Winged helix' DNA-binding domain"/>
    <property type="match status" value="1"/>
</dbReference>
<sequence>MQTRDAQLLVLSALADGPMHGYALNAAIERIAGSRLGESSLYSALNRLRAKGFVEFAEEPGRRRPARLTAEGHAELARGRRAAREVFEAVAPEPGEYLRSAAASAAGRSYKEVVMERLELGPGLTVADLGCGAGADLAAMLAAGSAVIGVDIDPAMLARAAEAAGPDATALDLVHGDLHELPLPDASVDRARTDRVVQHVAEPGRVLAEAWRVLRPGGRLVMGEPDWDSLAIDHPERDLARRYARFVADRVVRNATIGRELPRLAAAVGFEVADVTPVTPVFRDRAAADAIFGFRRVTTRAVEAGYFVEPEAERWLDHLATGPFLAAMTMHVVTVVRPD</sequence>
<dbReference type="GO" id="GO:0008757">
    <property type="term" value="F:S-adenosylmethionine-dependent methyltransferase activity"/>
    <property type="evidence" value="ECO:0007669"/>
    <property type="project" value="InterPro"/>
</dbReference>
<dbReference type="InterPro" id="IPR036390">
    <property type="entry name" value="WH_DNA-bd_sf"/>
</dbReference>
<dbReference type="InterPro" id="IPR013216">
    <property type="entry name" value="Methyltransf_11"/>
</dbReference>